<dbReference type="Proteomes" id="UP001458880">
    <property type="component" value="Unassembled WGS sequence"/>
</dbReference>
<name>A0AAW1L649_POPJA</name>
<dbReference type="AlphaFoldDB" id="A0AAW1L649"/>
<evidence type="ECO:0000313" key="1">
    <source>
        <dbReference type="EMBL" id="KAK9729789.1"/>
    </source>
</evidence>
<accession>A0AAW1L649</accession>
<dbReference type="EMBL" id="JASPKY010000157">
    <property type="protein sequence ID" value="KAK9729789.1"/>
    <property type="molecule type" value="Genomic_DNA"/>
</dbReference>
<protein>
    <recommendedName>
        <fullName evidence="3">Reverse transcriptase</fullName>
    </recommendedName>
</protein>
<evidence type="ECO:0008006" key="3">
    <source>
        <dbReference type="Google" id="ProtNLM"/>
    </source>
</evidence>
<proteinExistence type="predicted"/>
<keyword evidence="2" id="KW-1185">Reference proteome</keyword>
<reference evidence="1 2" key="1">
    <citation type="journal article" date="2024" name="BMC Genomics">
        <title>De novo assembly and annotation of Popillia japonica's genome with initial clues to its potential as an invasive pest.</title>
        <authorList>
            <person name="Cucini C."/>
            <person name="Boschi S."/>
            <person name="Funari R."/>
            <person name="Cardaioli E."/>
            <person name="Iannotti N."/>
            <person name="Marturano G."/>
            <person name="Paoli F."/>
            <person name="Bruttini M."/>
            <person name="Carapelli A."/>
            <person name="Frati F."/>
            <person name="Nardi F."/>
        </authorList>
    </citation>
    <scope>NUCLEOTIDE SEQUENCE [LARGE SCALE GENOMIC DNA]</scope>
    <source>
        <strain evidence="1">DMR45628</strain>
    </source>
</reference>
<gene>
    <name evidence="1" type="ORF">QE152_g15719</name>
</gene>
<comment type="caution">
    <text evidence="1">The sequence shown here is derived from an EMBL/GenBank/DDBJ whole genome shotgun (WGS) entry which is preliminary data.</text>
</comment>
<organism evidence="1 2">
    <name type="scientific">Popillia japonica</name>
    <name type="common">Japanese beetle</name>
    <dbReference type="NCBI Taxonomy" id="7064"/>
    <lineage>
        <taxon>Eukaryota</taxon>
        <taxon>Metazoa</taxon>
        <taxon>Ecdysozoa</taxon>
        <taxon>Arthropoda</taxon>
        <taxon>Hexapoda</taxon>
        <taxon>Insecta</taxon>
        <taxon>Pterygota</taxon>
        <taxon>Neoptera</taxon>
        <taxon>Endopterygota</taxon>
        <taxon>Coleoptera</taxon>
        <taxon>Polyphaga</taxon>
        <taxon>Scarabaeiformia</taxon>
        <taxon>Scarabaeidae</taxon>
        <taxon>Rutelinae</taxon>
        <taxon>Popillia</taxon>
    </lineage>
</organism>
<sequence>MTKKCGNDEKKLQAKENYKERKKELRKLIVISKREHWHKLCNELNNDVWGEGYRIVVKGVKHLVPYDIPLSSKGTFYRIVVKGVKHLVPYDIPLSEKKKATYNIKTGKAPGMDAIPPEAIKETAKTNGQWLLQVMNGLLKVQRFPVEWKAAKVLLIPKEVKLGKPKVYRPL</sequence>
<evidence type="ECO:0000313" key="2">
    <source>
        <dbReference type="Proteomes" id="UP001458880"/>
    </source>
</evidence>